<organism evidence="3 4">
    <name type="scientific">Thiorhodococcus fuscus</name>
    <dbReference type="NCBI Taxonomy" id="527200"/>
    <lineage>
        <taxon>Bacteria</taxon>
        <taxon>Pseudomonadati</taxon>
        <taxon>Pseudomonadota</taxon>
        <taxon>Gammaproteobacteria</taxon>
        <taxon>Chromatiales</taxon>
        <taxon>Chromatiaceae</taxon>
        <taxon>Thiorhodococcus</taxon>
    </lineage>
</organism>
<dbReference type="InterPro" id="IPR002545">
    <property type="entry name" value="CheW-lke_dom"/>
</dbReference>
<accession>A0ABW4YAK3</accession>
<gene>
    <name evidence="3" type="ORF">ACFSJC_09675</name>
</gene>
<dbReference type="Pfam" id="PF01584">
    <property type="entry name" value="CheW"/>
    <property type="match status" value="1"/>
</dbReference>
<evidence type="ECO:0000259" key="2">
    <source>
        <dbReference type="PROSITE" id="PS50851"/>
    </source>
</evidence>
<evidence type="ECO:0000313" key="4">
    <source>
        <dbReference type="Proteomes" id="UP001597337"/>
    </source>
</evidence>
<dbReference type="Proteomes" id="UP001597337">
    <property type="component" value="Unassembled WGS sequence"/>
</dbReference>
<name>A0ABW4YAK3_9GAMM</name>
<dbReference type="InterPro" id="IPR039315">
    <property type="entry name" value="CheW"/>
</dbReference>
<dbReference type="Gene3D" id="2.40.50.180">
    <property type="entry name" value="CheA-289, Domain 4"/>
    <property type="match status" value="1"/>
</dbReference>
<dbReference type="Gene3D" id="2.30.30.40">
    <property type="entry name" value="SH3 Domains"/>
    <property type="match status" value="1"/>
</dbReference>
<evidence type="ECO:0000256" key="1">
    <source>
        <dbReference type="SAM" id="MobiDB-lite"/>
    </source>
</evidence>
<dbReference type="EMBL" id="JBHUHX010000018">
    <property type="protein sequence ID" value="MFD2112106.1"/>
    <property type="molecule type" value="Genomic_DNA"/>
</dbReference>
<keyword evidence="4" id="KW-1185">Reference proteome</keyword>
<dbReference type="PROSITE" id="PS50851">
    <property type="entry name" value="CHEW"/>
    <property type="match status" value="1"/>
</dbReference>
<dbReference type="PANTHER" id="PTHR22617">
    <property type="entry name" value="CHEMOTAXIS SENSOR HISTIDINE KINASE-RELATED"/>
    <property type="match status" value="1"/>
</dbReference>
<reference evidence="4" key="1">
    <citation type="journal article" date="2019" name="Int. J. Syst. Evol. Microbiol.">
        <title>The Global Catalogue of Microorganisms (GCM) 10K type strain sequencing project: providing services to taxonomists for standard genome sequencing and annotation.</title>
        <authorList>
            <consortium name="The Broad Institute Genomics Platform"/>
            <consortium name="The Broad Institute Genome Sequencing Center for Infectious Disease"/>
            <person name="Wu L."/>
            <person name="Ma J."/>
        </authorList>
    </citation>
    <scope>NUCLEOTIDE SEQUENCE [LARGE SCALE GENOMIC DNA]</scope>
    <source>
        <strain evidence="4">KACC 12597</strain>
    </source>
</reference>
<feature type="domain" description="CheW-like" evidence="2">
    <location>
        <begin position="15"/>
        <end position="159"/>
    </location>
</feature>
<dbReference type="SMART" id="SM00260">
    <property type="entry name" value="CheW"/>
    <property type="match status" value="1"/>
</dbReference>
<feature type="region of interest" description="Disordered" evidence="1">
    <location>
        <begin position="165"/>
        <end position="184"/>
    </location>
</feature>
<dbReference type="InterPro" id="IPR036061">
    <property type="entry name" value="CheW-like_dom_sf"/>
</dbReference>
<sequence>MASEAQPAHGLDQGSLQILTFMLDGEIYGTDIAQIQEVLEYRRVTPVPRTPDFMLGVINLRGNVVPVVDLRRQFEMQLTEPTVDTCIVIVDVMVDGEMTALGILADAVKEVIELGADMIKPPPRIGSRIDTRFISGMGKQDEEFIVILNLARVFSKEELGDLVDSARETRLPAQEAGQNPADGD</sequence>
<proteinExistence type="predicted"/>
<dbReference type="RefSeq" id="WP_386026113.1">
    <property type="nucleotide sequence ID" value="NZ_JBHUHX010000018.1"/>
</dbReference>
<dbReference type="PANTHER" id="PTHR22617:SF41">
    <property type="entry name" value="CHEMOTAXIS SIGNAL TRANSDUCTION SYSTEM ADAPTOR PROTEIN CHEW"/>
    <property type="match status" value="1"/>
</dbReference>
<evidence type="ECO:0000313" key="3">
    <source>
        <dbReference type="EMBL" id="MFD2112106.1"/>
    </source>
</evidence>
<dbReference type="CDD" id="cd00732">
    <property type="entry name" value="CheW"/>
    <property type="match status" value="1"/>
</dbReference>
<dbReference type="SUPFAM" id="SSF50341">
    <property type="entry name" value="CheW-like"/>
    <property type="match status" value="1"/>
</dbReference>
<comment type="caution">
    <text evidence="3">The sequence shown here is derived from an EMBL/GenBank/DDBJ whole genome shotgun (WGS) entry which is preliminary data.</text>
</comment>
<protein>
    <submittedName>
        <fullName evidence="3">Chemotaxis protein CheW</fullName>
    </submittedName>
</protein>